<gene>
    <name evidence="5" type="ORF">FPZ12_023270</name>
</gene>
<reference evidence="5" key="1">
    <citation type="submission" date="2019-09" db="EMBL/GenBank/DDBJ databases">
        <authorList>
            <person name="Teo W.F.A."/>
            <person name="Duangmal K."/>
        </authorList>
    </citation>
    <scope>NUCLEOTIDE SEQUENCE [LARGE SCALE GENOMIC DNA]</scope>
    <source>
        <strain evidence="5">K81G1</strain>
    </source>
</reference>
<dbReference type="SUPFAM" id="SSF54637">
    <property type="entry name" value="Thioesterase/thiol ester dehydrase-isomerase"/>
    <property type="match status" value="2"/>
</dbReference>
<dbReference type="Pfam" id="PF01575">
    <property type="entry name" value="MaoC_dehydratas"/>
    <property type="match status" value="1"/>
</dbReference>
<dbReference type="InterPro" id="IPR002539">
    <property type="entry name" value="MaoC-like_dom"/>
</dbReference>
<dbReference type="EMBL" id="VMNW02000036">
    <property type="protein sequence ID" value="KAA9158261.1"/>
    <property type="molecule type" value="Genomic_DNA"/>
</dbReference>
<feature type="domain" description="MaoC-like" evidence="3">
    <location>
        <begin position="162"/>
        <end position="267"/>
    </location>
</feature>
<evidence type="ECO:0000313" key="5">
    <source>
        <dbReference type="EMBL" id="KAA9158261.1"/>
    </source>
</evidence>
<comment type="similarity">
    <text evidence="1">Belongs to the enoyl-CoA hydratase/isomerase family.</text>
</comment>
<evidence type="ECO:0000259" key="3">
    <source>
        <dbReference type="Pfam" id="PF01575"/>
    </source>
</evidence>
<feature type="domain" description="Peroxisomal multifunctional enzyme type 2-like N-terminal" evidence="4">
    <location>
        <begin position="18"/>
        <end position="147"/>
    </location>
</feature>
<dbReference type="GO" id="GO:0006635">
    <property type="term" value="P:fatty acid beta-oxidation"/>
    <property type="evidence" value="ECO:0007669"/>
    <property type="project" value="TreeGrafter"/>
</dbReference>
<dbReference type="Pfam" id="PF22622">
    <property type="entry name" value="MFE-2_hydrat-2_N"/>
    <property type="match status" value="1"/>
</dbReference>
<evidence type="ECO:0000256" key="1">
    <source>
        <dbReference type="ARBA" id="ARBA00005254"/>
    </source>
</evidence>
<dbReference type="InterPro" id="IPR029069">
    <property type="entry name" value="HotDog_dom_sf"/>
</dbReference>
<organism evidence="5 6">
    <name type="scientific">Amycolatopsis acidicola</name>
    <dbReference type="NCBI Taxonomy" id="2596893"/>
    <lineage>
        <taxon>Bacteria</taxon>
        <taxon>Bacillati</taxon>
        <taxon>Actinomycetota</taxon>
        <taxon>Actinomycetes</taxon>
        <taxon>Pseudonocardiales</taxon>
        <taxon>Pseudonocardiaceae</taxon>
        <taxon>Amycolatopsis</taxon>
    </lineage>
</organism>
<dbReference type="GO" id="GO:0003857">
    <property type="term" value="F:(3S)-3-hydroxyacyl-CoA dehydrogenase (NAD+) activity"/>
    <property type="evidence" value="ECO:0007669"/>
    <property type="project" value="TreeGrafter"/>
</dbReference>
<accession>A0A5N0UZL7</accession>
<dbReference type="RefSeq" id="WP_144747707.1">
    <property type="nucleotide sequence ID" value="NZ_VMNW02000036.1"/>
</dbReference>
<sequence length="285" mass="30489">MPIDPGLAIGAELGDVTFTWSASDVLLYHLALGAGARPTDERELRYTYERDLRVLPTFATVASKLHLVDPPAVSYPGIEIDLAQVVHGTQAITTHRPIPVEGKAAGRTKVVDVQDKGKAAVIITETEVTGADGSPLWTERSSIFARGEGGFGGERGSSDKVELPDREPDEVIETPTLPQQALLYRLCGDRNPLHADPEFARAAGFDVPILHGLCTYGVVAKAVTDALLDADVTQVESFSARFAGIVLPGETLRTAVWRDGKRLLVSTSSIDRNAPVLSDAVLVSK</sequence>
<dbReference type="AlphaFoldDB" id="A0A5N0UZL7"/>
<evidence type="ECO:0000259" key="4">
    <source>
        <dbReference type="Pfam" id="PF22622"/>
    </source>
</evidence>
<dbReference type="InterPro" id="IPR054357">
    <property type="entry name" value="MFE-2_N"/>
</dbReference>
<comment type="caution">
    <text evidence="5">The sequence shown here is derived from an EMBL/GenBank/DDBJ whole genome shotgun (WGS) entry which is preliminary data.</text>
</comment>
<dbReference type="Gene3D" id="3.10.129.10">
    <property type="entry name" value="Hotdog Thioesterase"/>
    <property type="match status" value="2"/>
</dbReference>
<proteinExistence type="inferred from homology"/>
<dbReference type="PANTHER" id="PTHR13078">
    <property type="entry name" value="PEROXISOMAL MULTIFUNCTIONAL ENZYME TYPE 2-RELATED"/>
    <property type="match status" value="1"/>
</dbReference>
<feature type="compositionally biased region" description="Basic and acidic residues" evidence="2">
    <location>
        <begin position="156"/>
        <end position="166"/>
    </location>
</feature>
<evidence type="ECO:0000313" key="6">
    <source>
        <dbReference type="Proteomes" id="UP000319769"/>
    </source>
</evidence>
<dbReference type="GO" id="GO:0044594">
    <property type="term" value="F:17-beta-hydroxysteroid dehydrogenase (NAD+) activity"/>
    <property type="evidence" value="ECO:0007669"/>
    <property type="project" value="TreeGrafter"/>
</dbReference>
<name>A0A5N0UZL7_9PSEU</name>
<evidence type="ECO:0000256" key="2">
    <source>
        <dbReference type="SAM" id="MobiDB-lite"/>
    </source>
</evidence>
<dbReference type="PANTHER" id="PTHR13078:SF59">
    <property type="entry name" value="ENOYL-COA HYDRATASE CHSH3"/>
    <property type="match status" value="1"/>
</dbReference>
<dbReference type="GO" id="GO:0004300">
    <property type="term" value="F:enoyl-CoA hydratase activity"/>
    <property type="evidence" value="ECO:0007669"/>
    <property type="project" value="TreeGrafter"/>
</dbReference>
<feature type="region of interest" description="Disordered" evidence="2">
    <location>
        <begin position="148"/>
        <end position="167"/>
    </location>
</feature>
<protein>
    <submittedName>
        <fullName evidence="5">3-alpha,7-alpha, 12-alpha-trihydroxy-5-beta-cholest-24-enoyl-CoA hydratase</fullName>
    </submittedName>
</protein>
<dbReference type="CDD" id="cd03448">
    <property type="entry name" value="HDE_HSD"/>
    <property type="match status" value="1"/>
</dbReference>
<dbReference type="Proteomes" id="UP000319769">
    <property type="component" value="Unassembled WGS sequence"/>
</dbReference>
<dbReference type="OrthoDB" id="5522043at2"/>
<keyword evidence="6" id="KW-1185">Reference proteome</keyword>